<organism evidence="1 2">
    <name type="scientific">Faecalibacterium prausnitzii M21/2</name>
    <dbReference type="NCBI Taxonomy" id="411485"/>
    <lineage>
        <taxon>Bacteria</taxon>
        <taxon>Bacillati</taxon>
        <taxon>Bacillota</taxon>
        <taxon>Clostridia</taxon>
        <taxon>Eubacteriales</taxon>
        <taxon>Oscillospiraceae</taxon>
        <taxon>Faecalibacterium</taxon>
    </lineage>
</organism>
<reference evidence="1 2" key="2">
    <citation type="submission" date="2007-09" db="EMBL/GenBank/DDBJ databases">
        <authorList>
            <person name="Fulton L."/>
            <person name="Clifton S."/>
            <person name="Fulton B."/>
            <person name="Xu J."/>
            <person name="Minx P."/>
            <person name="Pepin K.H."/>
            <person name="Johnson M."/>
            <person name="Thiruvilangam P."/>
            <person name="Bhonagiri V."/>
            <person name="Nash W.E."/>
            <person name="Mardis E.R."/>
            <person name="Wilson R.K."/>
        </authorList>
    </citation>
    <scope>NUCLEOTIDE SEQUENCE [LARGE SCALE GENOMIC DNA]</scope>
    <source>
        <strain evidence="1 2">M21/2</strain>
    </source>
</reference>
<dbReference type="Proteomes" id="UP000005945">
    <property type="component" value="Unassembled WGS sequence"/>
</dbReference>
<reference evidence="1 2" key="1">
    <citation type="submission" date="2007-09" db="EMBL/GenBank/DDBJ databases">
        <title>Draft genome sequence of Faecalibacterium prausnitzii M21/2.</title>
        <authorList>
            <person name="Sudarsanam P."/>
            <person name="Ley R."/>
            <person name="Guruge J."/>
            <person name="Turnbaugh P.J."/>
            <person name="Mahowald M."/>
            <person name="Liep D."/>
            <person name="Gordon J."/>
        </authorList>
    </citation>
    <scope>NUCLEOTIDE SEQUENCE [LARGE SCALE GENOMIC DNA]</scope>
    <source>
        <strain evidence="1 2">M21/2</strain>
    </source>
</reference>
<evidence type="ECO:0000313" key="2">
    <source>
        <dbReference type="Proteomes" id="UP000005945"/>
    </source>
</evidence>
<dbReference type="AlphaFoldDB" id="A8SAC0"/>
<proteinExistence type="predicted"/>
<evidence type="ECO:0000313" key="1">
    <source>
        <dbReference type="EMBL" id="EDP21996.1"/>
    </source>
</evidence>
<gene>
    <name evidence="1" type="ORF">FAEPRAM212_01317</name>
</gene>
<name>A8SAC0_9FIRM</name>
<dbReference type="EMBL" id="ABED02000024">
    <property type="protein sequence ID" value="EDP21996.1"/>
    <property type="molecule type" value="Genomic_DNA"/>
</dbReference>
<sequence>MAAKRITKPERLLHRLCSSLFCVQKSPRADAPVKKQFRKIGRFSGIANKK</sequence>
<protein>
    <submittedName>
        <fullName evidence="1">Uncharacterized protein</fullName>
    </submittedName>
</protein>
<dbReference type="HOGENOM" id="CLU_3118041_0_0_9"/>
<accession>A8SAC0</accession>
<comment type="caution">
    <text evidence="1">The sequence shown here is derived from an EMBL/GenBank/DDBJ whole genome shotgun (WGS) entry which is preliminary data.</text>
</comment>